<gene>
    <name evidence="3" type="ORF">OCTVUL_1B010978</name>
</gene>
<name>A0AA36AJZ1_OCTVU</name>
<dbReference type="PANTHER" id="PTHR47027:SF20">
    <property type="entry name" value="REVERSE TRANSCRIPTASE-LIKE PROTEIN WITH RNA-DIRECTED DNA POLYMERASE DOMAIN"/>
    <property type="match status" value="1"/>
</dbReference>
<dbReference type="PANTHER" id="PTHR47027">
    <property type="entry name" value="REVERSE TRANSCRIPTASE DOMAIN-CONTAINING PROTEIN"/>
    <property type="match status" value="1"/>
</dbReference>
<evidence type="ECO:0000256" key="1">
    <source>
        <dbReference type="SAM" id="SignalP"/>
    </source>
</evidence>
<proteinExistence type="predicted"/>
<dbReference type="InterPro" id="IPR043502">
    <property type="entry name" value="DNA/RNA_pol_sf"/>
</dbReference>
<keyword evidence="1" id="KW-0732">Signal</keyword>
<evidence type="ECO:0000313" key="4">
    <source>
        <dbReference type="Proteomes" id="UP001162480"/>
    </source>
</evidence>
<feature type="chain" id="PRO_5041200270" description="Reverse transcriptase domain-containing protein" evidence="1">
    <location>
        <begin position="20"/>
        <end position="222"/>
    </location>
</feature>
<organism evidence="3 4">
    <name type="scientific">Octopus vulgaris</name>
    <name type="common">Common octopus</name>
    <dbReference type="NCBI Taxonomy" id="6645"/>
    <lineage>
        <taxon>Eukaryota</taxon>
        <taxon>Metazoa</taxon>
        <taxon>Spiralia</taxon>
        <taxon>Lophotrochozoa</taxon>
        <taxon>Mollusca</taxon>
        <taxon>Cephalopoda</taxon>
        <taxon>Coleoidea</taxon>
        <taxon>Octopodiformes</taxon>
        <taxon>Octopoda</taxon>
        <taxon>Incirrata</taxon>
        <taxon>Octopodidae</taxon>
        <taxon>Octopus</taxon>
    </lineage>
</organism>
<dbReference type="Proteomes" id="UP001162480">
    <property type="component" value="Chromosome 2"/>
</dbReference>
<dbReference type="CDD" id="cd01650">
    <property type="entry name" value="RT_nLTR_like"/>
    <property type="match status" value="1"/>
</dbReference>
<evidence type="ECO:0000313" key="3">
    <source>
        <dbReference type="EMBL" id="CAI9716863.1"/>
    </source>
</evidence>
<sequence length="222" mass="24690">MCGNYRGIALLSAAGKVLANILLTRLNGCLVNDLQSESQCDFRSGRGTMDRIFTARQMQKCYEQNMDLVQVFIDLTKAFGTVNRAFLWKILGKLGCPDHFVSIIQSFHDGMEAWVNVGGAMEGPIPVENGVKQGDILALTLFSLYFAATFTHVFAKVSSLGIYVRYRSSGRLFNLRRFAANSKVSQSIIRDLLYADDCDLVTHTVDDMQILMNCISASCRAF</sequence>
<keyword evidence="4" id="KW-1185">Reference proteome</keyword>
<dbReference type="SUPFAM" id="SSF56672">
    <property type="entry name" value="DNA/RNA polymerases"/>
    <property type="match status" value="1"/>
</dbReference>
<feature type="signal peptide" evidence="1">
    <location>
        <begin position="1"/>
        <end position="19"/>
    </location>
</feature>
<evidence type="ECO:0000259" key="2">
    <source>
        <dbReference type="Pfam" id="PF00078"/>
    </source>
</evidence>
<reference evidence="3" key="1">
    <citation type="submission" date="2023-08" db="EMBL/GenBank/DDBJ databases">
        <authorList>
            <person name="Alioto T."/>
            <person name="Alioto T."/>
            <person name="Gomez Garrido J."/>
        </authorList>
    </citation>
    <scope>NUCLEOTIDE SEQUENCE</scope>
</reference>
<protein>
    <recommendedName>
        <fullName evidence="2">Reverse transcriptase domain-containing protein</fullName>
    </recommendedName>
</protein>
<dbReference type="InterPro" id="IPR000477">
    <property type="entry name" value="RT_dom"/>
</dbReference>
<dbReference type="Pfam" id="PF00078">
    <property type="entry name" value="RVT_1"/>
    <property type="match status" value="1"/>
</dbReference>
<feature type="domain" description="Reverse transcriptase" evidence="2">
    <location>
        <begin position="2"/>
        <end position="220"/>
    </location>
</feature>
<accession>A0AA36AJZ1</accession>
<dbReference type="AlphaFoldDB" id="A0AA36AJZ1"/>
<dbReference type="EMBL" id="OX597815">
    <property type="protein sequence ID" value="CAI9716863.1"/>
    <property type="molecule type" value="Genomic_DNA"/>
</dbReference>